<dbReference type="GO" id="GO:1900378">
    <property type="term" value="P:positive regulation of secondary metabolite biosynthetic process"/>
    <property type="evidence" value="ECO:0007669"/>
    <property type="project" value="TreeGrafter"/>
</dbReference>
<comment type="caution">
    <text evidence="6">The sequence shown here is derived from an EMBL/GenBank/DDBJ whole genome shotgun (WGS) entry which is preliminary data.</text>
</comment>
<dbReference type="RefSeq" id="WP_161017962.1">
    <property type="nucleotide sequence ID" value="NZ_WWCP01000001.1"/>
</dbReference>
<keyword evidence="1" id="KW-0479">Metal-binding</keyword>
<evidence type="ECO:0000256" key="1">
    <source>
        <dbReference type="ARBA" id="ARBA00022723"/>
    </source>
</evidence>
<keyword evidence="2" id="KW-0863">Zinc-finger</keyword>
<dbReference type="NCBIfam" id="TIGR02419">
    <property type="entry name" value="C4_traR_proteo"/>
    <property type="match status" value="1"/>
</dbReference>
<dbReference type="GO" id="GO:0008270">
    <property type="term" value="F:zinc ion binding"/>
    <property type="evidence" value="ECO:0007669"/>
    <property type="project" value="UniProtKB-KW"/>
</dbReference>
<dbReference type="InterPro" id="IPR012783">
    <property type="entry name" value="Znf_C4_TraR"/>
</dbReference>
<feature type="domain" description="Zinc finger DksA/TraR C4-type" evidence="5">
    <location>
        <begin position="39"/>
        <end position="70"/>
    </location>
</feature>
<dbReference type="AlphaFoldDB" id="A0A6L8MD58"/>
<evidence type="ECO:0000313" key="6">
    <source>
        <dbReference type="EMBL" id="MYM80553.1"/>
    </source>
</evidence>
<dbReference type="InterPro" id="IPR000962">
    <property type="entry name" value="Znf_DskA_TraR"/>
</dbReference>
<dbReference type="Pfam" id="PF01258">
    <property type="entry name" value="zf-dskA_traR"/>
    <property type="match status" value="1"/>
</dbReference>
<evidence type="ECO:0000256" key="2">
    <source>
        <dbReference type="ARBA" id="ARBA00022771"/>
    </source>
</evidence>
<protein>
    <submittedName>
        <fullName evidence="6">TraR/DksA family transcriptional regulator</fullName>
    </submittedName>
</protein>
<dbReference type="Gene3D" id="1.20.120.910">
    <property type="entry name" value="DksA, coiled-coil domain"/>
    <property type="match status" value="1"/>
</dbReference>
<dbReference type="PROSITE" id="PS51128">
    <property type="entry name" value="ZF_DKSA_2"/>
    <property type="match status" value="1"/>
</dbReference>
<evidence type="ECO:0000256" key="3">
    <source>
        <dbReference type="ARBA" id="ARBA00022833"/>
    </source>
</evidence>
<dbReference type="SUPFAM" id="SSF57716">
    <property type="entry name" value="Glucocorticoid receptor-like (DNA-binding domain)"/>
    <property type="match status" value="1"/>
</dbReference>
<organism evidence="6 7">
    <name type="scientific">Duganella lactea</name>
    <dbReference type="NCBI Taxonomy" id="2692173"/>
    <lineage>
        <taxon>Bacteria</taxon>
        <taxon>Pseudomonadati</taxon>
        <taxon>Pseudomonadota</taxon>
        <taxon>Betaproteobacteria</taxon>
        <taxon>Burkholderiales</taxon>
        <taxon>Oxalobacteraceae</taxon>
        <taxon>Telluria group</taxon>
        <taxon>Duganella</taxon>
    </lineage>
</organism>
<accession>A0A6L8MD58</accession>
<dbReference type="EMBL" id="WWCP01000001">
    <property type="protein sequence ID" value="MYM80553.1"/>
    <property type="molecule type" value="Genomic_DNA"/>
</dbReference>
<evidence type="ECO:0000256" key="4">
    <source>
        <dbReference type="PROSITE-ProRule" id="PRU00510"/>
    </source>
</evidence>
<dbReference type="PANTHER" id="PTHR38777">
    <property type="entry name" value="FELS-2 PROPHAGE PROTEIN"/>
    <property type="match status" value="1"/>
</dbReference>
<evidence type="ECO:0000259" key="5">
    <source>
        <dbReference type="Pfam" id="PF01258"/>
    </source>
</evidence>
<feature type="zinc finger region" description="dksA C4-type" evidence="4">
    <location>
        <begin position="40"/>
        <end position="64"/>
    </location>
</feature>
<gene>
    <name evidence="6" type="ORF">GTP44_01080</name>
</gene>
<reference evidence="6 7" key="1">
    <citation type="submission" date="2019-12" db="EMBL/GenBank/DDBJ databases">
        <title>Novel species isolated from a subtropical stream in China.</title>
        <authorList>
            <person name="Lu H."/>
        </authorList>
    </citation>
    <scope>NUCLEOTIDE SEQUENCE [LARGE SCALE GENOMIC DNA]</scope>
    <source>
        <strain evidence="6 7">FT50W</strain>
    </source>
</reference>
<proteinExistence type="predicted"/>
<name>A0A6L8MD58_9BURK</name>
<sequence length="77" mass="8616">MTDLYDRATMVEELDREAAILRQRQQAQAPAVAAGVVHDCVDCGEPIPAKRRKAVHGCTRCIVCAKDNERQMKLAHR</sequence>
<keyword evidence="3" id="KW-0862">Zinc</keyword>
<dbReference type="Proteomes" id="UP000474565">
    <property type="component" value="Unassembled WGS sequence"/>
</dbReference>
<evidence type="ECO:0000313" key="7">
    <source>
        <dbReference type="Proteomes" id="UP000474565"/>
    </source>
</evidence>
<dbReference type="PANTHER" id="PTHR38777:SF1">
    <property type="entry name" value="DNAK SUPPRESSOR PROTEIN"/>
    <property type="match status" value="1"/>
</dbReference>